<evidence type="ECO:0000256" key="1">
    <source>
        <dbReference type="ARBA" id="ARBA00004370"/>
    </source>
</evidence>
<keyword evidence="9" id="KW-0067">ATP-binding</keyword>
<dbReference type="InterPro" id="IPR008250">
    <property type="entry name" value="ATPase_P-typ_transduc_dom_A_sf"/>
</dbReference>
<evidence type="ECO:0000256" key="9">
    <source>
        <dbReference type="RuleBase" id="RU362081"/>
    </source>
</evidence>
<dbReference type="NCBIfam" id="TIGR01494">
    <property type="entry name" value="ATPase_P-type"/>
    <property type="match status" value="1"/>
</dbReference>
<sequence length="698" mass="73626">MTATALEIVHELPKRLRLRLAASPEVLARAAASLRDLPGVSEVRANRACASLAVSYDGQTETREAILARARHPLTTAREAWQAPAAANPTRLTFAAAAAVASLFMPVPLARAITLANVAGVVLRGAAQALRATLKTDALDALAIGLPTARGEFVTANVARFLLELAGYIETTTVQRSDELLRSLLLKPPDDVWIERDDGELARVPFAELKGGERVVVGAGETIPVDGHVQTGDAYVDQSTVTGESLPLPRGAGDQALAGGVVTAGRLVILAERVGAATTTGRIAGYIQEGLDRPSNIQTASSALADKRVGITLASAGAVFALTGDLRRIESVFMVDYSCAVKLGTPIAIKSAMYRAARMGCLVKSGSAIEALAGIDTVVFDKTGTLTHNTLEVTDICPLDRDIDEERVAAMIASLGEHTSHPIARAVVQLAEKRHLAHIPHEEVSFIVGHGVEARVEGRRIRFGSRHFLEDDERVSFAGARDRVKTLEAEGKSLLYIAADNRPIAVFALRDRLRAESAETLARLRAQGVKRLIMITGDRQAPAMAFAKMLGLDAVHYEQRPEDKARVIAALKQEGCRIAYVGDGVNDGPGLMEADVGVSMPRAADIARATAGIVLLEDRLDSLVTILSLAQNTMRLIHSNFAVAVGVNTAILAGAASGVLAPVASAALHNGATIAVLLRALLGGRSTQQGLGSGHRGI</sequence>
<dbReference type="InterPro" id="IPR036412">
    <property type="entry name" value="HAD-like_sf"/>
</dbReference>
<keyword evidence="5" id="KW-1133">Transmembrane helix</keyword>
<dbReference type="PROSITE" id="PS00154">
    <property type="entry name" value="ATPASE_E1_E2"/>
    <property type="match status" value="1"/>
</dbReference>
<dbReference type="SUPFAM" id="SSF56784">
    <property type="entry name" value="HAD-like"/>
    <property type="match status" value="1"/>
</dbReference>
<dbReference type="SFLD" id="SFLDS00003">
    <property type="entry name" value="Haloacid_Dehalogenase"/>
    <property type="match status" value="1"/>
</dbReference>
<evidence type="ECO:0000256" key="4">
    <source>
        <dbReference type="ARBA" id="ARBA00022967"/>
    </source>
</evidence>
<keyword evidence="6" id="KW-0472">Membrane</keyword>
<keyword evidence="12" id="KW-1185">Reference proteome</keyword>
<dbReference type="Pfam" id="PF00702">
    <property type="entry name" value="Hydrolase"/>
    <property type="match status" value="1"/>
</dbReference>
<gene>
    <name evidence="11" type="ORF">V3H18_00560</name>
</gene>
<evidence type="ECO:0000256" key="3">
    <source>
        <dbReference type="ARBA" id="ARBA00022692"/>
    </source>
</evidence>
<comment type="similarity">
    <text evidence="2 9">Belongs to the cation transport ATPase (P-type) (TC 3.A.3) family. Type IB subfamily.</text>
</comment>
<accession>A0ABU7XDA1</accession>
<dbReference type="RefSeq" id="WP_332079914.1">
    <property type="nucleotide sequence ID" value="NZ_JAZHYN010000001.1"/>
</dbReference>
<dbReference type="InterPro" id="IPR059000">
    <property type="entry name" value="ATPase_P-type_domA"/>
</dbReference>
<dbReference type="SFLD" id="SFLDG00002">
    <property type="entry name" value="C1.7:_P-type_atpase_like"/>
    <property type="match status" value="1"/>
</dbReference>
<dbReference type="Proteomes" id="UP001350748">
    <property type="component" value="Unassembled WGS sequence"/>
</dbReference>
<feature type="domain" description="P-type ATPase A" evidence="10">
    <location>
        <begin position="195"/>
        <end position="286"/>
    </location>
</feature>
<evidence type="ECO:0000259" key="10">
    <source>
        <dbReference type="Pfam" id="PF00122"/>
    </source>
</evidence>
<evidence type="ECO:0000256" key="5">
    <source>
        <dbReference type="ARBA" id="ARBA00022989"/>
    </source>
</evidence>
<dbReference type="InterPro" id="IPR044492">
    <property type="entry name" value="P_typ_ATPase_HD_dom"/>
</dbReference>
<dbReference type="SFLD" id="SFLDF00027">
    <property type="entry name" value="p-type_atpase"/>
    <property type="match status" value="1"/>
</dbReference>
<dbReference type="Pfam" id="PF00122">
    <property type="entry name" value="E1-E2_ATPase"/>
    <property type="match status" value="1"/>
</dbReference>
<evidence type="ECO:0000256" key="6">
    <source>
        <dbReference type="ARBA" id="ARBA00023136"/>
    </source>
</evidence>
<comment type="catalytic activity">
    <reaction evidence="8">
        <text>Zn(2+)(in) + ATP + H2O = Zn(2+)(out) + ADP + phosphate + H(+)</text>
        <dbReference type="Rhea" id="RHEA:20621"/>
        <dbReference type="ChEBI" id="CHEBI:15377"/>
        <dbReference type="ChEBI" id="CHEBI:15378"/>
        <dbReference type="ChEBI" id="CHEBI:29105"/>
        <dbReference type="ChEBI" id="CHEBI:30616"/>
        <dbReference type="ChEBI" id="CHEBI:43474"/>
        <dbReference type="ChEBI" id="CHEBI:456216"/>
        <dbReference type="EC" id="7.2.2.12"/>
    </reaction>
</comment>
<dbReference type="PRINTS" id="PR00119">
    <property type="entry name" value="CATATPASE"/>
</dbReference>
<proteinExistence type="inferred from homology"/>
<dbReference type="Gene3D" id="2.70.150.10">
    <property type="entry name" value="Calcium-transporting ATPase, cytoplasmic transduction domain A"/>
    <property type="match status" value="1"/>
</dbReference>
<reference evidence="11 12" key="1">
    <citation type="submission" date="2024-02" db="EMBL/GenBank/DDBJ databases">
        <authorList>
            <person name="Grouzdev D."/>
        </authorList>
    </citation>
    <scope>NUCLEOTIDE SEQUENCE [LARGE SCALE GENOMIC DNA]</scope>
    <source>
        <strain evidence="11 12">9N</strain>
    </source>
</reference>
<keyword evidence="4" id="KW-1278">Translocase</keyword>
<dbReference type="InterPro" id="IPR027256">
    <property type="entry name" value="P-typ_ATPase_IB"/>
</dbReference>
<dbReference type="InterPro" id="IPR023299">
    <property type="entry name" value="ATPase_P-typ_cyto_dom_N"/>
</dbReference>
<dbReference type="Gene3D" id="3.40.50.1000">
    <property type="entry name" value="HAD superfamily/HAD-like"/>
    <property type="match status" value="1"/>
</dbReference>
<dbReference type="EMBL" id="JAZHYN010000001">
    <property type="protein sequence ID" value="MEF3365017.1"/>
    <property type="molecule type" value="Genomic_DNA"/>
</dbReference>
<comment type="subcellular location">
    <subcellularLocation>
        <location evidence="9">Cell membrane</location>
    </subcellularLocation>
    <subcellularLocation>
        <location evidence="1">Membrane</location>
    </subcellularLocation>
</comment>
<keyword evidence="9" id="KW-1003">Cell membrane</keyword>
<keyword evidence="9" id="KW-0479">Metal-binding</keyword>
<dbReference type="NCBIfam" id="TIGR01525">
    <property type="entry name" value="ATPase-IB_hvy"/>
    <property type="match status" value="1"/>
</dbReference>
<organism evidence="11 12">
    <name type="scientific">Methylocystis borbori</name>
    <dbReference type="NCBI Taxonomy" id="3118750"/>
    <lineage>
        <taxon>Bacteria</taxon>
        <taxon>Pseudomonadati</taxon>
        <taxon>Pseudomonadota</taxon>
        <taxon>Alphaproteobacteria</taxon>
        <taxon>Hyphomicrobiales</taxon>
        <taxon>Methylocystaceae</taxon>
        <taxon>Methylocystis</taxon>
    </lineage>
</organism>
<evidence type="ECO:0000256" key="7">
    <source>
        <dbReference type="ARBA" id="ARBA00039097"/>
    </source>
</evidence>
<dbReference type="InterPro" id="IPR001757">
    <property type="entry name" value="P_typ_ATPase"/>
</dbReference>
<dbReference type="Gene3D" id="3.40.1110.10">
    <property type="entry name" value="Calcium-transporting ATPase, cytoplasmic domain N"/>
    <property type="match status" value="1"/>
</dbReference>
<dbReference type="InterPro" id="IPR051014">
    <property type="entry name" value="Cation_Transport_ATPase_IB"/>
</dbReference>
<dbReference type="EC" id="7.2.2.12" evidence="7"/>
<evidence type="ECO:0000256" key="8">
    <source>
        <dbReference type="ARBA" id="ARBA00047308"/>
    </source>
</evidence>
<protein>
    <recommendedName>
        <fullName evidence="7">P-type Zn(2+) transporter</fullName>
        <ecNumber evidence="7">7.2.2.12</ecNumber>
    </recommendedName>
</protein>
<keyword evidence="9" id="KW-0547">Nucleotide-binding</keyword>
<evidence type="ECO:0000313" key="11">
    <source>
        <dbReference type="EMBL" id="MEF3365017.1"/>
    </source>
</evidence>
<dbReference type="PANTHER" id="PTHR48085:SF5">
    <property type="entry name" value="CADMIUM_ZINC-TRANSPORTING ATPASE HMA4-RELATED"/>
    <property type="match status" value="1"/>
</dbReference>
<dbReference type="InterPro" id="IPR023214">
    <property type="entry name" value="HAD_sf"/>
</dbReference>
<evidence type="ECO:0000313" key="12">
    <source>
        <dbReference type="Proteomes" id="UP001350748"/>
    </source>
</evidence>
<dbReference type="InterPro" id="IPR018303">
    <property type="entry name" value="ATPase_P-typ_P_site"/>
</dbReference>
<keyword evidence="3" id="KW-0812">Transmembrane</keyword>
<name>A0ABU7XDA1_9HYPH</name>
<dbReference type="SUPFAM" id="SSF81653">
    <property type="entry name" value="Calcium ATPase, transduction domain A"/>
    <property type="match status" value="1"/>
</dbReference>
<evidence type="ECO:0000256" key="2">
    <source>
        <dbReference type="ARBA" id="ARBA00006024"/>
    </source>
</evidence>
<comment type="caution">
    <text evidence="11">The sequence shown here is derived from an EMBL/GenBank/DDBJ whole genome shotgun (WGS) entry which is preliminary data.</text>
</comment>
<dbReference type="PANTHER" id="PTHR48085">
    <property type="entry name" value="CADMIUM/ZINC-TRANSPORTING ATPASE HMA2-RELATED"/>
    <property type="match status" value="1"/>
</dbReference>